<proteinExistence type="predicted"/>
<dbReference type="Gene3D" id="3.90.550.10">
    <property type="entry name" value="Spore Coat Polysaccharide Biosynthesis Protein SpsA, Chain A"/>
    <property type="match status" value="1"/>
</dbReference>
<evidence type="ECO:0000256" key="1">
    <source>
        <dbReference type="ARBA" id="ARBA00023157"/>
    </source>
</evidence>
<sequence length="242" mass="27981">ERALVLPSLSHAEPAPRVPVVLACRIPWTEEPGRLQSRGSASVYLGSEKSTTKGEWNSEGKASPKELKAPLEEYVHKRYPGLVKVVRNQKREGLIRARIEGWKVATGQVTGFFDAHVEFTAGWAEPVLSRIQENRKRVILPSIDNIKQDTFEVQRYENSAHGYSWELWCMYISPPKDWWDAGDPSLPIRDPLGMELRWGKELLEDLRYSFSTNWEWGRWFQDYWSPLHLLCTLFLLLLPCDT</sequence>
<dbReference type="SUPFAM" id="SSF53448">
    <property type="entry name" value="Nucleotide-diphospho-sugar transferases"/>
    <property type="match status" value="1"/>
</dbReference>
<feature type="non-terminal residue" evidence="3">
    <location>
        <position position="1"/>
    </location>
</feature>
<dbReference type="PANTHER" id="PTHR11675">
    <property type="entry name" value="N-ACETYLGALACTOSAMINYLTRANSFERASE"/>
    <property type="match status" value="1"/>
</dbReference>
<gene>
    <name evidence="3" type="ORF">FD755_005778</name>
</gene>
<accession>A0A5J5MTN4</accession>
<organism evidence="3 4">
    <name type="scientific">Muntiacus reevesi</name>
    <name type="common">Reeves' muntjac</name>
    <name type="synonym">Cervus reevesi</name>
    <dbReference type="NCBI Taxonomy" id="9886"/>
    <lineage>
        <taxon>Eukaryota</taxon>
        <taxon>Metazoa</taxon>
        <taxon>Chordata</taxon>
        <taxon>Craniata</taxon>
        <taxon>Vertebrata</taxon>
        <taxon>Euteleostomi</taxon>
        <taxon>Mammalia</taxon>
        <taxon>Eutheria</taxon>
        <taxon>Laurasiatheria</taxon>
        <taxon>Artiodactyla</taxon>
        <taxon>Ruminantia</taxon>
        <taxon>Pecora</taxon>
        <taxon>Cervidae</taxon>
        <taxon>Muntiacinae</taxon>
        <taxon>Muntiacus</taxon>
    </lineage>
</organism>
<dbReference type="GO" id="GO:0006493">
    <property type="term" value="P:protein O-linked glycosylation"/>
    <property type="evidence" value="ECO:0007669"/>
    <property type="project" value="TreeGrafter"/>
</dbReference>
<protein>
    <recommendedName>
        <fullName evidence="2">Glycosyltransferase 2-like domain-containing protein</fullName>
    </recommendedName>
</protein>
<evidence type="ECO:0000313" key="3">
    <source>
        <dbReference type="EMBL" id="KAB0383861.1"/>
    </source>
</evidence>
<dbReference type="Proteomes" id="UP000326062">
    <property type="component" value="Chromosome 2"/>
</dbReference>
<feature type="domain" description="Glycosyltransferase 2-like" evidence="2">
    <location>
        <begin position="63"/>
        <end position="163"/>
    </location>
</feature>
<keyword evidence="1" id="KW-1015">Disulfide bond</keyword>
<name>A0A5J5MTN4_MUNRE</name>
<dbReference type="GO" id="GO:0004653">
    <property type="term" value="F:polypeptide N-acetylgalactosaminyltransferase activity"/>
    <property type="evidence" value="ECO:0007669"/>
    <property type="project" value="TreeGrafter"/>
</dbReference>
<keyword evidence="4" id="KW-1185">Reference proteome</keyword>
<dbReference type="AlphaFoldDB" id="A0A5J5MTN4"/>
<dbReference type="InterPro" id="IPR029044">
    <property type="entry name" value="Nucleotide-diphossugar_trans"/>
</dbReference>
<comment type="caution">
    <text evidence="3">The sequence shown here is derived from an EMBL/GenBank/DDBJ whole genome shotgun (WGS) entry which is preliminary data.</text>
</comment>
<dbReference type="GO" id="GO:0005794">
    <property type="term" value="C:Golgi apparatus"/>
    <property type="evidence" value="ECO:0007669"/>
    <property type="project" value="TreeGrafter"/>
</dbReference>
<reference evidence="3 4" key="1">
    <citation type="submission" date="2019-06" db="EMBL/GenBank/DDBJ databases">
        <title>Discovery of a novel chromosome fission-fusion reversal in muntjac.</title>
        <authorList>
            <person name="Mudd A.B."/>
            <person name="Bredeson J.V."/>
            <person name="Baum R."/>
            <person name="Hockemeyer D."/>
            <person name="Rokhsar D.S."/>
        </authorList>
    </citation>
    <scope>NUCLEOTIDE SEQUENCE [LARGE SCALE GENOMIC DNA]</scope>
    <source>
        <strain evidence="3">UCam_UCB_Mr</strain>
        <tissue evidence="3">Fibroblast cell line</tissue>
    </source>
</reference>
<dbReference type="InterPro" id="IPR001173">
    <property type="entry name" value="Glyco_trans_2-like"/>
</dbReference>
<dbReference type="Pfam" id="PF00535">
    <property type="entry name" value="Glycos_transf_2"/>
    <property type="match status" value="1"/>
</dbReference>
<evidence type="ECO:0000259" key="2">
    <source>
        <dbReference type="Pfam" id="PF00535"/>
    </source>
</evidence>
<evidence type="ECO:0000313" key="4">
    <source>
        <dbReference type="Proteomes" id="UP000326062"/>
    </source>
</evidence>
<dbReference type="PANTHER" id="PTHR11675:SF38">
    <property type="entry name" value="POLYPEPTIDE N-ACETYLGALACTOSAMINYLTRANSFERASE 17"/>
    <property type="match status" value="1"/>
</dbReference>
<dbReference type="EMBL" id="VCEB01000002">
    <property type="protein sequence ID" value="KAB0383861.1"/>
    <property type="molecule type" value="Genomic_DNA"/>
</dbReference>